<organism evidence="2 3">
    <name type="scientific">Clonostachys solani</name>
    <dbReference type="NCBI Taxonomy" id="160281"/>
    <lineage>
        <taxon>Eukaryota</taxon>
        <taxon>Fungi</taxon>
        <taxon>Dikarya</taxon>
        <taxon>Ascomycota</taxon>
        <taxon>Pezizomycotina</taxon>
        <taxon>Sordariomycetes</taxon>
        <taxon>Hypocreomycetidae</taxon>
        <taxon>Hypocreales</taxon>
        <taxon>Bionectriaceae</taxon>
        <taxon>Clonostachys</taxon>
    </lineage>
</organism>
<name>A0A9N9YXT3_9HYPO</name>
<protein>
    <submittedName>
        <fullName evidence="2">Uncharacterized protein</fullName>
    </submittedName>
</protein>
<proteinExistence type="predicted"/>
<dbReference type="Proteomes" id="UP000775872">
    <property type="component" value="Unassembled WGS sequence"/>
</dbReference>
<sequence>MLTLSESRFIMVMRRDANRSEGVIEGVELTRRNERATEPFWPGHHRPSIAIATTSRDGGG</sequence>
<evidence type="ECO:0000313" key="2">
    <source>
        <dbReference type="EMBL" id="CAH0044519.1"/>
    </source>
</evidence>
<accession>A0A9N9YXT3</accession>
<keyword evidence="3" id="KW-1185">Reference proteome</keyword>
<dbReference type="EMBL" id="CABFOC020000007">
    <property type="protein sequence ID" value="CAH0044519.1"/>
    <property type="molecule type" value="Genomic_DNA"/>
</dbReference>
<evidence type="ECO:0000256" key="1">
    <source>
        <dbReference type="SAM" id="MobiDB-lite"/>
    </source>
</evidence>
<feature type="compositionally biased region" description="Polar residues" evidence="1">
    <location>
        <begin position="51"/>
        <end position="60"/>
    </location>
</feature>
<dbReference type="AlphaFoldDB" id="A0A9N9YXT3"/>
<reference evidence="2 3" key="2">
    <citation type="submission" date="2021-10" db="EMBL/GenBank/DDBJ databases">
        <authorList>
            <person name="Piombo E."/>
        </authorList>
    </citation>
    <scope>NUCLEOTIDE SEQUENCE [LARGE SCALE GENOMIC DNA]</scope>
</reference>
<feature type="region of interest" description="Disordered" evidence="1">
    <location>
        <begin position="38"/>
        <end position="60"/>
    </location>
</feature>
<gene>
    <name evidence="2" type="ORF">CSOL1703_00010255</name>
</gene>
<reference evidence="3" key="1">
    <citation type="submission" date="2019-06" db="EMBL/GenBank/DDBJ databases">
        <authorList>
            <person name="Broberg M."/>
        </authorList>
    </citation>
    <scope>NUCLEOTIDE SEQUENCE [LARGE SCALE GENOMIC DNA]</scope>
</reference>
<evidence type="ECO:0000313" key="3">
    <source>
        <dbReference type="Proteomes" id="UP000775872"/>
    </source>
</evidence>
<comment type="caution">
    <text evidence="2">The sequence shown here is derived from an EMBL/GenBank/DDBJ whole genome shotgun (WGS) entry which is preliminary data.</text>
</comment>